<evidence type="ECO:0000313" key="2">
    <source>
        <dbReference type="Proteomes" id="UP000482209"/>
    </source>
</evidence>
<protein>
    <submittedName>
        <fullName evidence="1">Uncharacterized protein</fullName>
    </submittedName>
</protein>
<accession>A0A6L5Y152</accession>
<dbReference type="Gene3D" id="1.10.8.200">
    <property type="entry name" value="Replisome organizer (g39p helicase loader/inhibitor protein)"/>
    <property type="match status" value="1"/>
</dbReference>
<organism evidence="1 2">
    <name type="scientific">Velocimicrobium porci</name>
    <dbReference type="NCBI Taxonomy" id="2606634"/>
    <lineage>
        <taxon>Bacteria</taxon>
        <taxon>Bacillati</taxon>
        <taxon>Bacillota</taxon>
        <taxon>Clostridia</taxon>
        <taxon>Lachnospirales</taxon>
        <taxon>Lachnospiraceae</taxon>
        <taxon>Velocimicrobium</taxon>
    </lineage>
</organism>
<evidence type="ECO:0000313" key="1">
    <source>
        <dbReference type="EMBL" id="MSS64577.1"/>
    </source>
</evidence>
<proteinExistence type="predicted"/>
<sequence>MNMNVTEFATIASAIKAAYPNANLMPDKRSKEIWYTMLSDLDYVVCMTAIKEHISTNRFPPSIAEIREQCANIAIGKVPDWGEGWEQVEKAIRSCGMYQEEEALKRMDETTKICVKRLGWKNICLSENIVADRANFRMIYEQIVNRSKREAQLSLGLKEEKQRLYSLIHQTEQKLLQNEKCGENDG</sequence>
<keyword evidence="2" id="KW-1185">Reference proteome</keyword>
<dbReference type="Proteomes" id="UP000482209">
    <property type="component" value="Unassembled WGS sequence"/>
</dbReference>
<name>A0A6L5Y152_9FIRM</name>
<dbReference type="AlphaFoldDB" id="A0A6L5Y152"/>
<dbReference type="EMBL" id="VUMT01000022">
    <property type="protein sequence ID" value="MSS64577.1"/>
    <property type="molecule type" value="Genomic_DNA"/>
</dbReference>
<comment type="caution">
    <text evidence="1">The sequence shown here is derived from an EMBL/GenBank/DDBJ whole genome shotgun (WGS) entry which is preliminary data.</text>
</comment>
<gene>
    <name evidence="1" type="ORF">FYJ58_11925</name>
</gene>
<reference evidence="1 2" key="1">
    <citation type="submission" date="2019-08" db="EMBL/GenBank/DDBJ databases">
        <title>In-depth cultivation of the pig gut microbiome towards novel bacterial diversity and tailored functional studies.</title>
        <authorList>
            <person name="Wylensek D."/>
            <person name="Hitch T.C.A."/>
            <person name="Clavel T."/>
        </authorList>
    </citation>
    <scope>NUCLEOTIDE SEQUENCE [LARGE SCALE GENOMIC DNA]</scope>
    <source>
        <strain evidence="1 2">WCA-693-APC-MOT-I</strain>
    </source>
</reference>